<dbReference type="CDD" id="cd00038">
    <property type="entry name" value="CAP_ED"/>
    <property type="match status" value="1"/>
</dbReference>
<dbReference type="Proteomes" id="UP000683310">
    <property type="component" value="Chromosome"/>
</dbReference>
<evidence type="ECO:0000256" key="4">
    <source>
        <dbReference type="ARBA" id="ARBA00023239"/>
    </source>
</evidence>
<dbReference type="InterPro" id="IPR018490">
    <property type="entry name" value="cNMP-bd_dom_sf"/>
</dbReference>
<dbReference type="InterPro" id="IPR008948">
    <property type="entry name" value="L-Aspartase-like"/>
</dbReference>
<dbReference type="Gene3D" id="2.60.120.10">
    <property type="entry name" value="Jelly Rolls"/>
    <property type="match status" value="1"/>
</dbReference>
<dbReference type="InterPro" id="IPR014710">
    <property type="entry name" value="RmlC-like_jellyroll"/>
</dbReference>
<dbReference type="NCBIfam" id="NF008909">
    <property type="entry name" value="PRK12273.1"/>
    <property type="match status" value="1"/>
</dbReference>
<evidence type="ECO:0000256" key="1">
    <source>
        <dbReference type="ARBA" id="ARBA00005596"/>
    </source>
</evidence>
<protein>
    <recommendedName>
        <fullName evidence="3 5">Aspartate ammonia-lyase</fullName>
        <ecNumber evidence="2 5">4.3.1.1</ecNumber>
    </recommendedName>
</protein>
<gene>
    <name evidence="7" type="primary">aspA</name>
    <name evidence="7" type="ORF">KHQ06_03775</name>
</gene>
<dbReference type="InterPro" id="IPR022761">
    <property type="entry name" value="Fumarate_lyase_N"/>
</dbReference>
<dbReference type="SUPFAM" id="SSF48557">
    <property type="entry name" value="L-aspartase-like"/>
    <property type="match status" value="1"/>
</dbReference>
<name>A0ABX8CRR3_9NOCA</name>
<dbReference type="NCBIfam" id="TIGR00839">
    <property type="entry name" value="aspA"/>
    <property type="match status" value="1"/>
</dbReference>
<evidence type="ECO:0000259" key="6">
    <source>
        <dbReference type="PROSITE" id="PS50042"/>
    </source>
</evidence>
<dbReference type="Gene3D" id="1.20.200.10">
    <property type="entry name" value="Fumarase/aspartase (Central domain)"/>
    <property type="match status" value="1"/>
</dbReference>
<dbReference type="Pfam" id="PF10415">
    <property type="entry name" value="FumaraseC_C"/>
    <property type="match status" value="1"/>
</dbReference>
<evidence type="ECO:0000256" key="5">
    <source>
        <dbReference type="NCBIfam" id="TIGR00839"/>
    </source>
</evidence>
<dbReference type="InterPro" id="IPR024083">
    <property type="entry name" value="Fumarase/histidase_N"/>
</dbReference>
<dbReference type="InterPro" id="IPR051546">
    <property type="entry name" value="Aspartate_Ammonia-Lyase"/>
</dbReference>
<dbReference type="PANTHER" id="PTHR42696:SF2">
    <property type="entry name" value="ASPARTATE AMMONIA-LYASE"/>
    <property type="match status" value="1"/>
</dbReference>
<dbReference type="GO" id="GO:0008797">
    <property type="term" value="F:aspartate ammonia-lyase activity"/>
    <property type="evidence" value="ECO:0007669"/>
    <property type="project" value="UniProtKB-EC"/>
</dbReference>
<dbReference type="InterPro" id="IPR000595">
    <property type="entry name" value="cNMP-bd_dom"/>
</dbReference>
<dbReference type="EC" id="4.3.1.1" evidence="2 5"/>
<sequence>MGTLDELIDSTASATGLDPEDVRAFAATAERREYPAGAVLFHESTPREWAGIVVEGQIRITSGLTGHMTELALLGPGSLISELALVDDTPHTATARSVTGAVVLTVPKASLRELAVAHPDRYYRMVSRVAQLVAHRMRSVSAQLSATIAAQRQLGGIRTEHDSLGARELPAEAYYGVQTLRAVENFQISGVKLRRFGHLINALAHVKKAAALANAELGSITRPKADAIVAACDELLVGRLREDFIVDMVQGGAGTSTNMNANEVIANRGLELMGHRKGEYQFLHPNDDVNRSQSTNDVYPTAVKLGVYLSLQDASAALGELQNALRAKAVEFGDVIKMGRTQLQDAVPMTLGQEFGAYAVMIGEVINHLRRIGGDLLAVNMGGTAIGTGITSPPGYAELVTVKLAEITGLPITQAENLVEATQDSGDFVAVSATLKRAAVQLSKICNDLRLLSSGPRAGLGEINLPAMQPGSSIMPGKVNPVIPEVVNQVCFQLIGFDMTVTMAAEASQLELNMAEPIMAYDLMMGTMMLRNAAVTLTSRCITGITANREHCRDLVAHSIGLVTALVPKLGYEQSAAIAEEALHTGASVYDLVLERGAMTKAELDDLLSPENMTAPRARTS</sequence>
<keyword evidence="4 7" id="KW-0456">Lyase</keyword>
<dbReference type="EMBL" id="CP074371">
    <property type="protein sequence ID" value="QVI22244.1"/>
    <property type="molecule type" value="Genomic_DNA"/>
</dbReference>
<dbReference type="Pfam" id="PF00206">
    <property type="entry name" value="Lyase_1"/>
    <property type="match status" value="1"/>
</dbReference>
<dbReference type="SUPFAM" id="SSF51206">
    <property type="entry name" value="cAMP-binding domain-like"/>
    <property type="match status" value="1"/>
</dbReference>
<dbReference type="Gene3D" id="1.10.275.10">
    <property type="entry name" value="Fumarase/aspartase (N-terminal domain)"/>
    <property type="match status" value="1"/>
</dbReference>
<evidence type="ECO:0000313" key="7">
    <source>
        <dbReference type="EMBL" id="QVI22244.1"/>
    </source>
</evidence>
<feature type="domain" description="Cyclic nucleotide-binding" evidence="6">
    <location>
        <begin position="13"/>
        <end position="132"/>
    </location>
</feature>
<dbReference type="CDD" id="cd01357">
    <property type="entry name" value="Aspartase"/>
    <property type="match status" value="1"/>
</dbReference>
<evidence type="ECO:0000256" key="3">
    <source>
        <dbReference type="ARBA" id="ARBA00016146"/>
    </source>
</evidence>
<dbReference type="InterPro" id="IPR018951">
    <property type="entry name" value="Fumarase_C_C"/>
</dbReference>
<dbReference type="PRINTS" id="PR00149">
    <property type="entry name" value="FUMRATELYASE"/>
</dbReference>
<dbReference type="PROSITE" id="PS50042">
    <property type="entry name" value="CNMP_BINDING_3"/>
    <property type="match status" value="1"/>
</dbReference>
<proteinExistence type="inferred from homology"/>
<dbReference type="Gene3D" id="1.10.40.30">
    <property type="entry name" value="Fumarase/aspartase (C-terminal domain)"/>
    <property type="match status" value="1"/>
</dbReference>
<dbReference type="InterPro" id="IPR020557">
    <property type="entry name" value="Fumarate_lyase_CS"/>
</dbReference>
<dbReference type="InterPro" id="IPR004708">
    <property type="entry name" value="ApsA"/>
</dbReference>
<organism evidence="7 8">
    <name type="scientific">Nocardia tengchongensis</name>
    <dbReference type="NCBI Taxonomy" id="2055889"/>
    <lineage>
        <taxon>Bacteria</taxon>
        <taxon>Bacillati</taxon>
        <taxon>Actinomycetota</taxon>
        <taxon>Actinomycetes</taxon>
        <taxon>Mycobacteriales</taxon>
        <taxon>Nocardiaceae</taxon>
        <taxon>Nocardia</taxon>
    </lineage>
</organism>
<evidence type="ECO:0000313" key="8">
    <source>
        <dbReference type="Proteomes" id="UP000683310"/>
    </source>
</evidence>
<accession>A0ABX8CRR3</accession>
<keyword evidence="8" id="KW-1185">Reference proteome</keyword>
<dbReference type="Pfam" id="PF00027">
    <property type="entry name" value="cNMP_binding"/>
    <property type="match status" value="1"/>
</dbReference>
<dbReference type="PROSITE" id="PS00163">
    <property type="entry name" value="FUMARATE_LYASES"/>
    <property type="match status" value="1"/>
</dbReference>
<dbReference type="InterPro" id="IPR000362">
    <property type="entry name" value="Fumarate_lyase_fam"/>
</dbReference>
<evidence type="ECO:0000256" key="2">
    <source>
        <dbReference type="ARBA" id="ARBA00012992"/>
    </source>
</evidence>
<dbReference type="PANTHER" id="PTHR42696">
    <property type="entry name" value="ASPARTATE AMMONIA-LYASE"/>
    <property type="match status" value="1"/>
</dbReference>
<reference evidence="7 8" key="1">
    <citation type="submission" date="2021-04" db="EMBL/GenBank/DDBJ databases">
        <title>Nocardia tengchongensis.</title>
        <authorList>
            <person name="Zhuang k."/>
            <person name="Ran Y."/>
            <person name="Li W."/>
        </authorList>
    </citation>
    <scope>NUCLEOTIDE SEQUENCE [LARGE SCALE GENOMIC DNA]</scope>
    <source>
        <strain evidence="7 8">CFH S0057</strain>
    </source>
</reference>
<dbReference type="SMART" id="SM00100">
    <property type="entry name" value="cNMP"/>
    <property type="match status" value="1"/>
</dbReference>
<comment type="similarity">
    <text evidence="1">Belongs to the class-II fumarase/aspartase family. Aspartase subfamily.</text>
</comment>